<evidence type="ECO:0000313" key="1">
    <source>
        <dbReference type="EMBL" id="PKF69425.1"/>
    </source>
</evidence>
<reference evidence="1 2" key="1">
    <citation type="submission" date="2017-12" db="EMBL/GenBank/DDBJ databases">
        <title>Corynebacterium mastitidis 16-1433 Genome.</title>
        <authorList>
            <person name="Gulvik C.A."/>
        </authorList>
    </citation>
    <scope>NUCLEOTIDE SEQUENCE [LARGE SCALE GENOMIC DNA]</scope>
    <source>
        <strain evidence="1 2">16-1433</strain>
    </source>
</reference>
<dbReference type="Proteomes" id="UP000233249">
    <property type="component" value="Unassembled WGS sequence"/>
</dbReference>
<sequence>MRIAQTRTLVGGGLAGALAIGLVLAVDGGEKDKDSALTVEEWRREYSAPFRRQMGTWRSLNEDLGMLPLGVAEAAD</sequence>
<dbReference type="AlphaFoldDB" id="A0A2N0X9P7"/>
<dbReference type="EMBL" id="PJAF01000003">
    <property type="protein sequence ID" value="PKF69425.1"/>
    <property type="molecule type" value="Genomic_DNA"/>
</dbReference>
<organism evidence="1 2">
    <name type="scientific">Corynebacterium mastitidis</name>
    <dbReference type="NCBI Taxonomy" id="161890"/>
    <lineage>
        <taxon>Bacteria</taxon>
        <taxon>Bacillati</taxon>
        <taxon>Actinomycetota</taxon>
        <taxon>Actinomycetes</taxon>
        <taxon>Mycobacteriales</taxon>
        <taxon>Corynebacteriaceae</taxon>
        <taxon>Corynebacterium</taxon>
    </lineage>
</organism>
<protein>
    <submittedName>
        <fullName evidence="1">Uncharacterized protein</fullName>
    </submittedName>
</protein>
<evidence type="ECO:0000313" key="2">
    <source>
        <dbReference type="Proteomes" id="UP000233249"/>
    </source>
</evidence>
<dbReference type="STRING" id="1121365.GCA_000375365_00292"/>
<gene>
    <name evidence="1" type="ORF">CXB45_01890</name>
</gene>
<dbReference type="RefSeq" id="WP_157824227.1">
    <property type="nucleotide sequence ID" value="NZ_JAKRKB010000024.1"/>
</dbReference>
<dbReference type="OrthoDB" id="9984949at2"/>
<accession>A0A2N0X9P7</accession>
<comment type="caution">
    <text evidence="1">The sequence shown here is derived from an EMBL/GenBank/DDBJ whole genome shotgun (WGS) entry which is preliminary data.</text>
</comment>
<name>A0A2N0X9P7_9CORY</name>
<proteinExistence type="predicted"/>